<evidence type="ECO:0000256" key="2">
    <source>
        <dbReference type="ARBA" id="ARBA00022695"/>
    </source>
</evidence>
<keyword evidence="5" id="KW-0378">Hydrolase</keyword>
<dbReference type="Gene3D" id="3.10.10.10">
    <property type="entry name" value="HIV Type 1 Reverse Transcriptase, subunit A, domain 1"/>
    <property type="match status" value="1"/>
</dbReference>
<keyword evidence="12" id="KW-1185">Reference proteome</keyword>
<dbReference type="InterPro" id="IPR041373">
    <property type="entry name" value="RT_RNaseH"/>
</dbReference>
<dbReference type="Gene3D" id="2.40.50.40">
    <property type="match status" value="1"/>
</dbReference>
<feature type="domain" description="Reverse transcriptase" evidence="9">
    <location>
        <begin position="231"/>
        <end position="412"/>
    </location>
</feature>
<dbReference type="OrthoDB" id="6155307at2759"/>
<evidence type="ECO:0000313" key="12">
    <source>
        <dbReference type="Proteomes" id="UP000683360"/>
    </source>
</evidence>
<dbReference type="GO" id="GO:0015074">
    <property type="term" value="P:DNA integration"/>
    <property type="evidence" value="ECO:0007669"/>
    <property type="project" value="InterPro"/>
</dbReference>
<dbReference type="InterPro" id="IPR016197">
    <property type="entry name" value="Chromo-like_dom_sf"/>
</dbReference>
<dbReference type="SUPFAM" id="SSF53098">
    <property type="entry name" value="Ribonuclease H-like"/>
    <property type="match status" value="1"/>
</dbReference>
<evidence type="ECO:0000256" key="7">
    <source>
        <dbReference type="SAM" id="MobiDB-lite"/>
    </source>
</evidence>
<feature type="domain" description="Integrase catalytic" evidence="10">
    <location>
        <begin position="819"/>
        <end position="983"/>
    </location>
</feature>
<evidence type="ECO:0000256" key="1">
    <source>
        <dbReference type="ARBA" id="ARBA00022679"/>
    </source>
</evidence>
<protein>
    <recommendedName>
        <fullName evidence="13">Reverse transcriptase</fullName>
    </recommendedName>
</protein>
<keyword evidence="2" id="KW-0548">Nucleotidyltransferase</keyword>
<dbReference type="SUPFAM" id="SSF56672">
    <property type="entry name" value="DNA/RNA polymerases"/>
    <property type="match status" value="1"/>
</dbReference>
<dbReference type="GO" id="GO:0003964">
    <property type="term" value="F:RNA-directed DNA polymerase activity"/>
    <property type="evidence" value="ECO:0007669"/>
    <property type="project" value="UniProtKB-KW"/>
</dbReference>
<dbReference type="Gene3D" id="1.10.340.70">
    <property type="match status" value="1"/>
</dbReference>
<dbReference type="InterPro" id="IPR036397">
    <property type="entry name" value="RNaseH_sf"/>
</dbReference>
<feature type="compositionally biased region" description="Low complexity" evidence="7">
    <location>
        <begin position="1133"/>
        <end position="1143"/>
    </location>
</feature>
<evidence type="ECO:0000256" key="5">
    <source>
        <dbReference type="ARBA" id="ARBA00022801"/>
    </source>
</evidence>
<dbReference type="InterPro" id="IPR000953">
    <property type="entry name" value="Chromo/chromo_shadow_dom"/>
</dbReference>
<dbReference type="FunFam" id="3.30.70.270:FF:000020">
    <property type="entry name" value="Transposon Tf2-6 polyprotein-like Protein"/>
    <property type="match status" value="1"/>
</dbReference>
<dbReference type="Gene3D" id="3.30.70.270">
    <property type="match status" value="2"/>
</dbReference>
<dbReference type="PROSITE" id="PS50013">
    <property type="entry name" value="CHROMO_2"/>
    <property type="match status" value="1"/>
</dbReference>
<dbReference type="GO" id="GO:0004519">
    <property type="term" value="F:endonuclease activity"/>
    <property type="evidence" value="ECO:0007669"/>
    <property type="project" value="UniProtKB-KW"/>
</dbReference>
<gene>
    <name evidence="11" type="ORF">MEDL_63804</name>
</gene>
<dbReference type="PANTHER" id="PTHR37984:SF5">
    <property type="entry name" value="PROTEIN NYNRIN-LIKE"/>
    <property type="match status" value="1"/>
</dbReference>
<dbReference type="CDD" id="cd00024">
    <property type="entry name" value="CD_CSD"/>
    <property type="match status" value="1"/>
</dbReference>
<evidence type="ECO:0000256" key="6">
    <source>
        <dbReference type="ARBA" id="ARBA00022918"/>
    </source>
</evidence>
<dbReference type="Pfam" id="PF17921">
    <property type="entry name" value="Integrase_H2C2"/>
    <property type="match status" value="1"/>
</dbReference>
<feature type="region of interest" description="Disordered" evidence="7">
    <location>
        <begin position="1106"/>
        <end position="1177"/>
    </location>
</feature>
<sequence>MILGFDFLTENGAIIDCPTNTLFIPEPDTDEKLVHSVELNNGLARTKRHINIKALHQVDIPVKVSNLRNQTALLEPLHTLPSQSLAGAKCIVQLDDTGNSYMRLMNPTEKTIHLPANFVVASVSAVDSKSITSLTDTQVDKKTQNSKSDGQGDILDFDFSDSDLSEDQKTILQAFLSKNRQVFAKDLSELGNTNLYKHTIDTGDAPPIRKRFYRQSPPVLEEMNKQIDKMLEHGIIEESTSEWAAPVVMCKKKSGELRFCCDFRSLNKVSRPKFFPLPRMEDVLDSLGRSQAQIFTTLDLLSGYWQCQLDPATAHKSAFVTPSGVYQWKRLPFGLSAAPSSFQHLLTQVLHRLNYQIALVYVDDILVFSRTFEDHLKHLQLVFDRLKAANLTLKPSKCQFARKEVIYLGHKVSKKGVEVDKSKIETVENFPVPKTEKQVRSFLGLCNYYRKFVQGYSHIAGPLHNLTKDNVPFEWTEDCQVAFDKLKKTLISSPILAYPDMSKDFILTTDASGTAIGYFLAQLDSEGQEKVIAYGGRSLTEAERKWSASEHECLAILEGVKTYHVYLAYKHFKVYTDHNALKFLNNIKQSTGRLARWSVLLQGYDMEILYRQGKTNVVADCLSRREYPVTKESDISEPEDVIPSIHAIDQSENPYLEVTFVYSDQPKSTSPLVAELTTSDIIPIEIGKLQSECPDFCHIYEYVKNNTLPDDKKIAQKVVLEASQYIMQDDVLYHQYQPRQKGLRKIKRFIKQLALPRTLRNDLMKAYHDHGHFGFDRTYQSIQEKYYFPRMYQVVTEYIRGCEPCQKAKYPPHSKRVPMTPMPITDTFARWHMDFIGPFKRETSEGHRFILIIVDSFSKWVECFPVKSESAAEIASVLHKEIFTRYGSPVSICTDRGQGFMSKLVAAVNHIFNVKHSFTSSYHPQTNSIAKRTNKTIIQCIRTVINEQQSNWPELLPGILMAFRMTPSASSEYSPFYLVFGKDMNLPFDANLIPREDLNKNLKTHIDNILDNLKIAKAIATENLNHAQQMQKTNYDKRTELPKFEVNDQVLVFTPKVPVGYSSKLYKKQDGPFYIVDKGSNYTYKLRRCSDHKLLKSMINANRLKLYHPPDHRQNLNAPPRDVPRPDLPMPVQPQVQPQQDAHQAPDDDIDDDDDDQNDDNDVDPKDQNDDQEYPIERIIRSRTVDGQKQYLIKWKGYRGLTWQLAKDLSDDIINNFHATKTQQGRRRKRPQRNPCFV</sequence>
<keyword evidence="1" id="KW-0808">Transferase</keyword>
<name>A0A8S3V325_MYTED</name>
<accession>A0A8S3V325</accession>
<reference evidence="11" key="1">
    <citation type="submission" date="2021-03" db="EMBL/GenBank/DDBJ databases">
        <authorList>
            <person name="Bekaert M."/>
        </authorList>
    </citation>
    <scope>NUCLEOTIDE SEQUENCE</scope>
</reference>
<keyword evidence="6" id="KW-0695">RNA-directed DNA polymerase</keyword>
<dbReference type="SUPFAM" id="SSF54160">
    <property type="entry name" value="Chromo domain-like"/>
    <property type="match status" value="1"/>
</dbReference>
<dbReference type="AlphaFoldDB" id="A0A8S3V325"/>
<dbReference type="Proteomes" id="UP000683360">
    <property type="component" value="Unassembled WGS sequence"/>
</dbReference>
<dbReference type="GO" id="GO:0003676">
    <property type="term" value="F:nucleic acid binding"/>
    <property type="evidence" value="ECO:0007669"/>
    <property type="project" value="InterPro"/>
</dbReference>
<dbReference type="PROSITE" id="PS50994">
    <property type="entry name" value="INTEGRASE"/>
    <property type="match status" value="1"/>
</dbReference>
<feature type="domain" description="Chromo" evidence="8">
    <location>
        <begin position="1174"/>
        <end position="1209"/>
    </location>
</feature>
<evidence type="ECO:0000256" key="4">
    <source>
        <dbReference type="ARBA" id="ARBA00022759"/>
    </source>
</evidence>
<dbReference type="InterPro" id="IPR001584">
    <property type="entry name" value="Integrase_cat-core"/>
</dbReference>
<keyword evidence="3" id="KW-0540">Nuclease</keyword>
<dbReference type="Pfam" id="PF00078">
    <property type="entry name" value="RVT_1"/>
    <property type="match status" value="1"/>
</dbReference>
<comment type="caution">
    <text evidence="11">The sequence shown here is derived from an EMBL/GenBank/DDBJ whole genome shotgun (WGS) entry which is preliminary data.</text>
</comment>
<dbReference type="FunFam" id="1.10.340.70:FF:000001">
    <property type="entry name" value="Retrovirus-related Pol polyprotein from transposon gypsy-like Protein"/>
    <property type="match status" value="1"/>
</dbReference>
<dbReference type="EMBL" id="CAJPWZ010003113">
    <property type="protein sequence ID" value="CAG2252204.1"/>
    <property type="molecule type" value="Genomic_DNA"/>
</dbReference>
<evidence type="ECO:0000313" key="11">
    <source>
        <dbReference type="EMBL" id="CAG2252204.1"/>
    </source>
</evidence>
<dbReference type="InterPro" id="IPR043502">
    <property type="entry name" value="DNA/RNA_pol_sf"/>
</dbReference>
<feature type="compositionally biased region" description="Basic and acidic residues" evidence="7">
    <location>
        <begin position="1163"/>
        <end position="1177"/>
    </location>
</feature>
<dbReference type="PROSITE" id="PS50878">
    <property type="entry name" value="RT_POL"/>
    <property type="match status" value="1"/>
</dbReference>
<evidence type="ECO:0000259" key="10">
    <source>
        <dbReference type="PROSITE" id="PS50994"/>
    </source>
</evidence>
<proteinExistence type="predicted"/>
<keyword evidence="4" id="KW-0255">Endonuclease</keyword>
<dbReference type="Pfam" id="PF00665">
    <property type="entry name" value="rve"/>
    <property type="match status" value="1"/>
</dbReference>
<dbReference type="Pfam" id="PF17917">
    <property type="entry name" value="RT_RNaseH"/>
    <property type="match status" value="1"/>
</dbReference>
<dbReference type="InterPro" id="IPR043128">
    <property type="entry name" value="Rev_trsase/Diguanyl_cyclase"/>
</dbReference>
<dbReference type="InterPro" id="IPR050951">
    <property type="entry name" value="Retrovirus_Pol_polyprotein"/>
</dbReference>
<dbReference type="InterPro" id="IPR041588">
    <property type="entry name" value="Integrase_H2C2"/>
</dbReference>
<feature type="compositionally biased region" description="Acidic residues" evidence="7">
    <location>
        <begin position="1147"/>
        <end position="1162"/>
    </location>
</feature>
<evidence type="ECO:0000259" key="8">
    <source>
        <dbReference type="PROSITE" id="PS50013"/>
    </source>
</evidence>
<dbReference type="GO" id="GO:0016787">
    <property type="term" value="F:hydrolase activity"/>
    <property type="evidence" value="ECO:0007669"/>
    <property type="project" value="UniProtKB-KW"/>
</dbReference>
<dbReference type="Gene3D" id="3.30.420.10">
    <property type="entry name" value="Ribonuclease H-like superfamily/Ribonuclease H"/>
    <property type="match status" value="1"/>
</dbReference>
<dbReference type="PANTHER" id="PTHR37984">
    <property type="entry name" value="PROTEIN CBG26694"/>
    <property type="match status" value="1"/>
</dbReference>
<dbReference type="InterPro" id="IPR023780">
    <property type="entry name" value="Chromo_domain"/>
</dbReference>
<dbReference type="InterPro" id="IPR000477">
    <property type="entry name" value="RT_dom"/>
</dbReference>
<dbReference type="InterPro" id="IPR012337">
    <property type="entry name" value="RNaseH-like_sf"/>
</dbReference>
<evidence type="ECO:0000256" key="3">
    <source>
        <dbReference type="ARBA" id="ARBA00022722"/>
    </source>
</evidence>
<organism evidence="11 12">
    <name type="scientific">Mytilus edulis</name>
    <name type="common">Blue mussel</name>
    <dbReference type="NCBI Taxonomy" id="6550"/>
    <lineage>
        <taxon>Eukaryota</taxon>
        <taxon>Metazoa</taxon>
        <taxon>Spiralia</taxon>
        <taxon>Lophotrochozoa</taxon>
        <taxon>Mollusca</taxon>
        <taxon>Bivalvia</taxon>
        <taxon>Autobranchia</taxon>
        <taxon>Pteriomorphia</taxon>
        <taxon>Mytilida</taxon>
        <taxon>Mytiloidea</taxon>
        <taxon>Mytilidae</taxon>
        <taxon>Mytilinae</taxon>
        <taxon>Mytilus</taxon>
    </lineage>
</organism>
<evidence type="ECO:0008006" key="13">
    <source>
        <dbReference type="Google" id="ProtNLM"/>
    </source>
</evidence>
<dbReference type="FunFam" id="3.30.420.10:FF:000032">
    <property type="entry name" value="Retrovirus-related Pol polyprotein from transposon 297-like Protein"/>
    <property type="match status" value="1"/>
</dbReference>
<evidence type="ECO:0000259" key="9">
    <source>
        <dbReference type="PROSITE" id="PS50878"/>
    </source>
</evidence>
<dbReference type="SMART" id="SM00298">
    <property type="entry name" value="CHROMO"/>
    <property type="match status" value="1"/>
</dbReference>
<dbReference type="CDD" id="cd09274">
    <property type="entry name" value="RNase_HI_RT_Ty3"/>
    <property type="match status" value="1"/>
</dbReference>
<dbReference type="CDD" id="cd01647">
    <property type="entry name" value="RT_LTR"/>
    <property type="match status" value="1"/>
</dbReference>
<dbReference type="Pfam" id="PF00385">
    <property type="entry name" value="Chromo"/>
    <property type="match status" value="1"/>
</dbReference>